<sequence length="434" mass="48620">MASFSLRARAPRSPVSIRTEAAGPSPISVRDLIGPRRKVLMLDRLTCVRKNDLIGRDEIRLEIWADGQFDDALRMKLGKGRHKNLGTAVEFDRNVRVVLFDEDISQPSDIVRIDRDDELGSHGFTAVGDQMRAFRRNGAHYVLAARVVEGDPGGATTAWELADDFEASTDAGRWPRLSKARIVAQLRDRLAQPWLVDQGPTNTCGPAAVVFELIRRSPRRYVRLVRSLFKDADFTMKDGSRITTSMRLRAAPARTETEDGRTRTVPDVDWLVLAALRESANVVYAGPRAFDRGGSTHWEVAGWLYKLNGYNRVRYFPGPPRLIAGALTPADVSAPSWLDRARDVLDKNGAAIASVDSSVLGTDPPDWWSKPEHLVAVLDRPQPRDGDPWPTEVAPLELDRSTVRWSVFTWGGIAREQTMRRHFESGMWMLITAY</sequence>
<gene>
    <name evidence="1" type="ORF">GCM10022200_24000</name>
</gene>
<accession>A0ABP7AU87</accession>
<protein>
    <submittedName>
        <fullName evidence="1">Uncharacterized protein</fullName>
    </submittedName>
</protein>
<proteinExistence type="predicted"/>
<dbReference type="EMBL" id="BAAAYU010000005">
    <property type="protein sequence ID" value="GAA3639726.1"/>
    <property type="molecule type" value="Genomic_DNA"/>
</dbReference>
<name>A0ABP7AU87_9MICO</name>
<dbReference type="RefSeq" id="WP_344738880.1">
    <property type="nucleotide sequence ID" value="NZ_BAAAYU010000005.1"/>
</dbReference>
<keyword evidence="2" id="KW-1185">Reference proteome</keyword>
<evidence type="ECO:0000313" key="1">
    <source>
        <dbReference type="EMBL" id="GAA3639726.1"/>
    </source>
</evidence>
<reference evidence="2" key="1">
    <citation type="journal article" date="2019" name="Int. J. Syst. Evol. Microbiol.">
        <title>The Global Catalogue of Microorganisms (GCM) 10K type strain sequencing project: providing services to taxonomists for standard genome sequencing and annotation.</title>
        <authorList>
            <consortium name="The Broad Institute Genomics Platform"/>
            <consortium name="The Broad Institute Genome Sequencing Center for Infectious Disease"/>
            <person name="Wu L."/>
            <person name="Ma J."/>
        </authorList>
    </citation>
    <scope>NUCLEOTIDE SEQUENCE [LARGE SCALE GENOMIC DNA]</scope>
    <source>
        <strain evidence="2">JCM 16544</strain>
    </source>
</reference>
<evidence type="ECO:0000313" key="2">
    <source>
        <dbReference type="Proteomes" id="UP001501697"/>
    </source>
</evidence>
<organism evidence="1 2">
    <name type="scientific">Microbacterium awajiense</name>
    <dbReference type="NCBI Taxonomy" id="415214"/>
    <lineage>
        <taxon>Bacteria</taxon>
        <taxon>Bacillati</taxon>
        <taxon>Actinomycetota</taxon>
        <taxon>Actinomycetes</taxon>
        <taxon>Micrococcales</taxon>
        <taxon>Microbacteriaceae</taxon>
        <taxon>Microbacterium</taxon>
    </lineage>
</organism>
<dbReference type="Proteomes" id="UP001501697">
    <property type="component" value="Unassembled WGS sequence"/>
</dbReference>
<comment type="caution">
    <text evidence="1">The sequence shown here is derived from an EMBL/GenBank/DDBJ whole genome shotgun (WGS) entry which is preliminary data.</text>
</comment>